<dbReference type="Proteomes" id="UP000825933">
    <property type="component" value="Unassembled WGS sequence"/>
</dbReference>
<gene>
    <name evidence="1" type="ORF">K8N75_13200</name>
</gene>
<proteinExistence type="predicted"/>
<evidence type="ECO:0000313" key="2">
    <source>
        <dbReference type="Proteomes" id="UP000825933"/>
    </source>
</evidence>
<evidence type="ECO:0000313" key="1">
    <source>
        <dbReference type="EMBL" id="MBZ2166995.1"/>
    </source>
</evidence>
<comment type="caution">
    <text evidence="1">The sequence shown here is derived from an EMBL/GenBank/DDBJ whole genome shotgun (WGS) entry which is preliminary data.</text>
</comment>
<accession>A0A8T5V5R5</accession>
<dbReference type="EMBL" id="JAIOUQ010000016">
    <property type="protein sequence ID" value="MBZ2166995.1"/>
    <property type="molecule type" value="Genomic_DNA"/>
</dbReference>
<protein>
    <submittedName>
        <fullName evidence="1">Uncharacterized protein</fullName>
    </submittedName>
</protein>
<dbReference type="RefSeq" id="WP_223792529.1">
    <property type="nucleotide sequence ID" value="NZ_JAIOUQ010000016.1"/>
</dbReference>
<name>A0A8T5V5R5_9EURY</name>
<sequence length="62" mass="6384">MDKTVQIEIVAFVGAGFLLAMYLGQTVVAGTCAGILGGALVGKNILTDNTSEPTEEPSQDEV</sequence>
<reference evidence="2" key="1">
    <citation type="journal article" date="2022" name="Microbiol. Resour. Announc.">
        <title>Draft Genome Sequence of a Methanogenic Archaeon from West Spitsbergen Permafrost.</title>
        <authorList>
            <person name="Trubitsyn V."/>
            <person name="Rivkina E."/>
            <person name="Shcherbakova V."/>
        </authorList>
    </citation>
    <scope>NUCLEOTIDE SEQUENCE [LARGE SCALE GENOMIC DNA]</scope>
    <source>
        <strain evidence="2">VT</strain>
    </source>
</reference>
<dbReference type="AlphaFoldDB" id="A0A8T5V5R5"/>
<organism evidence="1 2">
    <name type="scientific">Methanobacterium spitsbergense</name>
    <dbReference type="NCBI Taxonomy" id="2874285"/>
    <lineage>
        <taxon>Archaea</taxon>
        <taxon>Methanobacteriati</taxon>
        <taxon>Methanobacteriota</taxon>
        <taxon>Methanomada group</taxon>
        <taxon>Methanobacteria</taxon>
        <taxon>Methanobacteriales</taxon>
        <taxon>Methanobacteriaceae</taxon>
        <taxon>Methanobacterium</taxon>
    </lineage>
</organism>
<keyword evidence="2" id="KW-1185">Reference proteome</keyword>